<evidence type="ECO:0000313" key="1">
    <source>
        <dbReference type="EMBL" id="PZX44343.1"/>
    </source>
</evidence>
<dbReference type="EMBL" id="QKZR01000001">
    <property type="protein sequence ID" value="PZX44343.1"/>
    <property type="molecule type" value="Genomic_DNA"/>
</dbReference>
<evidence type="ECO:0008006" key="3">
    <source>
        <dbReference type="Google" id="ProtNLM"/>
    </source>
</evidence>
<organism evidence="1 2">
    <name type="scientific">Nonlabens dokdonensis</name>
    <dbReference type="NCBI Taxonomy" id="328515"/>
    <lineage>
        <taxon>Bacteria</taxon>
        <taxon>Pseudomonadati</taxon>
        <taxon>Bacteroidota</taxon>
        <taxon>Flavobacteriia</taxon>
        <taxon>Flavobacteriales</taxon>
        <taxon>Flavobacteriaceae</taxon>
        <taxon>Nonlabens</taxon>
    </lineage>
</organism>
<dbReference type="PROSITE" id="PS51257">
    <property type="entry name" value="PROKAR_LIPOPROTEIN"/>
    <property type="match status" value="1"/>
</dbReference>
<accession>A0ABX5Q2Q7</accession>
<protein>
    <recommendedName>
        <fullName evidence="3">Lipoprotein</fullName>
    </recommendedName>
</protein>
<keyword evidence="2" id="KW-1185">Reference proteome</keyword>
<comment type="caution">
    <text evidence="1">The sequence shown here is derived from an EMBL/GenBank/DDBJ whole genome shotgun (WGS) entry which is preliminary data.</text>
</comment>
<sequence length="179" mass="19245">MKTFKSILLFVFATCVLISCDKDDDNGDVAGNGTGSFMYDGNDFALNKGSIINYGGSGNSFNFDITLGSPSLSFDQFGDFDGTGDAIYFELWTDQQSGLKNGTYNYDPSSQSDFTFTIAEVGVGCDTNGTCTFQDSARSGSVTINRSGNNYSLSFSFMTDTDEVITGAYEGTLRSFSDI</sequence>
<evidence type="ECO:0000313" key="2">
    <source>
        <dbReference type="Proteomes" id="UP000248584"/>
    </source>
</evidence>
<reference evidence="1 2" key="1">
    <citation type="submission" date="2018-06" db="EMBL/GenBank/DDBJ databases">
        <title>Genomic Encyclopedia of Archaeal and Bacterial Type Strains, Phase II (KMG-II): from individual species to whole genera.</title>
        <authorList>
            <person name="Goeker M."/>
        </authorList>
    </citation>
    <scope>NUCLEOTIDE SEQUENCE [LARGE SCALE GENOMIC DNA]</scope>
    <source>
        <strain evidence="1 2">DSM 17205</strain>
    </source>
</reference>
<dbReference type="Proteomes" id="UP000248584">
    <property type="component" value="Unassembled WGS sequence"/>
</dbReference>
<proteinExistence type="predicted"/>
<gene>
    <name evidence="1" type="ORF">LX97_01354</name>
</gene>
<dbReference type="RefSeq" id="WP_015362192.1">
    <property type="nucleotide sequence ID" value="NZ_QKZR01000001.1"/>
</dbReference>
<name>A0ABX5Q2Q7_9FLAO</name>